<dbReference type="Pfam" id="PF09361">
    <property type="entry name" value="Phasin_2"/>
    <property type="match status" value="1"/>
</dbReference>
<evidence type="ECO:0000256" key="1">
    <source>
        <dbReference type="SAM" id="MobiDB-lite"/>
    </source>
</evidence>
<feature type="region of interest" description="Disordered" evidence="1">
    <location>
        <begin position="1"/>
        <end position="47"/>
    </location>
</feature>
<evidence type="ECO:0000259" key="2">
    <source>
        <dbReference type="Pfam" id="PF09361"/>
    </source>
</evidence>
<accession>A0A5B8LK32</accession>
<dbReference type="Proteomes" id="UP000315673">
    <property type="component" value="Chromosome"/>
</dbReference>
<feature type="domain" description="Phasin" evidence="2">
    <location>
        <begin position="39"/>
        <end position="120"/>
    </location>
</feature>
<dbReference type="EMBL" id="CP042306">
    <property type="protein sequence ID" value="QDZ08366.1"/>
    <property type="molecule type" value="Genomic_DNA"/>
</dbReference>
<organism evidence="3 4">
    <name type="scientific">Sphingomonas panacisoli</name>
    <dbReference type="NCBI Taxonomy" id="1813879"/>
    <lineage>
        <taxon>Bacteria</taxon>
        <taxon>Pseudomonadati</taxon>
        <taxon>Pseudomonadota</taxon>
        <taxon>Alphaproteobacteria</taxon>
        <taxon>Sphingomonadales</taxon>
        <taxon>Sphingomonadaceae</taxon>
        <taxon>Sphingomonas</taxon>
    </lineage>
</organism>
<sequence>MAKKVKDAIEKGAKRAKDATDRAATAAKGVADRVEAAGDRVRKSGEKIAKQGSAVSLKVIEQAELNTREAFAAMRAAAAAANPAEVAKIQGDYLRQQGARSLAHAREIGEMIMQIGREATGTEKK</sequence>
<reference evidence="3 4" key="1">
    <citation type="submission" date="2019-07" db="EMBL/GenBank/DDBJ databases">
        <title>Full genome sequence of Sphingomonas sp. 4R-6-7(HKS19).</title>
        <authorList>
            <person name="Im W.-T."/>
        </authorList>
    </citation>
    <scope>NUCLEOTIDE SEQUENCE [LARGE SCALE GENOMIC DNA]</scope>
    <source>
        <strain evidence="3 4">HKS19</strain>
    </source>
</reference>
<feature type="compositionally biased region" description="Basic and acidic residues" evidence="1">
    <location>
        <begin position="1"/>
        <end position="21"/>
    </location>
</feature>
<dbReference type="RefSeq" id="WP_146572824.1">
    <property type="nucleotide sequence ID" value="NZ_CP042306.1"/>
</dbReference>
<dbReference type="KEGG" id="spai:FPZ24_13500"/>
<dbReference type="InterPro" id="IPR018968">
    <property type="entry name" value="Phasin"/>
</dbReference>
<proteinExistence type="predicted"/>
<dbReference type="AlphaFoldDB" id="A0A5B8LK32"/>
<name>A0A5B8LK32_9SPHN</name>
<keyword evidence="4" id="KW-1185">Reference proteome</keyword>
<feature type="compositionally biased region" description="Basic and acidic residues" evidence="1">
    <location>
        <begin position="30"/>
        <end position="47"/>
    </location>
</feature>
<evidence type="ECO:0000313" key="4">
    <source>
        <dbReference type="Proteomes" id="UP000315673"/>
    </source>
</evidence>
<evidence type="ECO:0000313" key="3">
    <source>
        <dbReference type="EMBL" id="QDZ08366.1"/>
    </source>
</evidence>
<dbReference type="OrthoDB" id="7573426at2"/>
<gene>
    <name evidence="3" type="ORF">FPZ24_13500</name>
</gene>
<protein>
    <submittedName>
        <fullName evidence="3">Phasin family protein</fullName>
    </submittedName>
</protein>